<proteinExistence type="predicted"/>
<protein>
    <submittedName>
        <fullName evidence="2">Uncharacterized protein</fullName>
    </submittedName>
</protein>
<reference evidence="2" key="2">
    <citation type="submission" date="2020-11" db="EMBL/GenBank/DDBJ databases">
        <authorList>
            <person name="McCartney M.A."/>
            <person name="Auch B."/>
            <person name="Kono T."/>
            <person name="Mallez S."/>
            <person name="Becker A."/>
            <person name="Gohl D.M."/>
            <person name="Silverstein K.A.T."/>
            <person name="Koren S."/>
            <person name="Bechman K.B."/>
            <person name="Herman A."/>
            <person name="Abrahante J.E."/>
            <person name="Garbe J."/>
        </authorList>
    </citation>
    <scope>NUCLEOTIDE SEQUENCE</scope>
    <source>
        <strain evidence="2">Duluth1</strain>
        <tissue evidence="2">Whole animal</tissue>
    </source>
</reference>
<gene>
    <name evidence="2" type="ORF">DPMN_164498</name>
</gene>
<dbReference type="EMBL" id="JAIWYP010000008">
    <property type="protein sequence ID" value="KAH3786391.1"/>
    <property type="molecule type" value="Genomic_DNA"/>
</dbReference>
<sequence length="80" mass="9089">IAYGNTAHSGHENKKSGHRNRKSRHEHRKVALRKGCILSCIESQSDQEKRKHRMVALRNRKKGCIMSQSGHSGPDIMSLE</sequence>
<evidence type="ECO:0000256" key="1">
    <source>
        <dbReference type="SAM" id="MobiDB-lite"/>
    </source>
</evidence>
<feature type="compositionally biased region" description="Basic residues" evidence="1">
    <location>
        <begin position="16"/>
        <end position="30"/>
    </location>
</feature>
<evidence type="ECO:0000313" key="3">
    <source>
        <dbReference type="Proteomes" id="UP000828390"/>
    </source>
</evidence>
<reference evidence="2" key="1">
    <citation type="journal article" date="2019" name="bioRxiv">
        <title>The Genome of the Zebra Mussel, Dreissena polymorpha: A Resource for Invasive Species Research.</title>
        <authorList>
            <person name="McCartney M.A."/>
            <person name="Auch B."/>
            <person name="Kono T."/>
            <person name="Mallez S."/>
            <person name="Zhang Y."/>
            <person name="Obille A."/>
            <person name="Becker A."/>
            <person name="Abrahante J.E."/>
            <person name="Garbe J."/>
            <person name="Badalamenti J.P."/>
            <person name="Herman A."/>
            <person name="Mangelson H."/>
            <person name="Liachko I."/>
            <person name="Sullivan S."/>
            <person name="Sone E.D."/>
            <person name="Koren S."/>
            <person name="Silverstein K.A.T."/>
            <person name="Beckman K.B."/>
            <person name="Gohl D.M."/>
        </authorList>
    </citation>
    <scope>NUCLEOTIDE SEQUENCE</scope>
    <source>
        <strain evidence="2">Duluth1</strain>
        <tissue evidence="2">Whole animal</tissue>
    </source>
</reference>
<evidence type="ECO:0000313" key="2">
    <source>
        <dbReference type="EMBL" id="KAH3786391.1"/>
    </source>
</evidence>
<feature type="region of interest" description="Disordered" evidence="1">
    <location>
        <begin position="59"/>
        <end position="80"/>
    </location>
</feature>
<feature type="non-terminal residue" evidence="2">
    <location>
        <position position="1"/>
    </location>
</feature>
<dbReference type="Proteomes" id="UP000828390">
    <property type="component" value="Unassembled WGS sequence"/>
</dbReference>
<feature type="region of interest" description="Disordered" evidence="1">
    <location>
        <begin position="1"/>
        <end position="30"/>
    </location>
</feature>
<dbReference type="AlphaFoldDB" id="A0A9D4EV72"/>
<keyword evidence="3" id="KW-1185">Reference proteome</keyword>
<organism evidence="2 3">
    <name type="scientific">Dreissena polymorpha</name>
    <name type="common">Zebra mussel</name>
    <name type="synonym">Mytilus polymorpha</name>
    <dbReference type="NCBI Taxonomy" id="45954"/>
    <lineage>
        <taxon>Eukaryota</taxon>
        <taxon>Metazoa</taxon>
        <taxon>Spiralia</taxon>
        <taxon>Lophotrochozoa</taxon>
        <taxon>Mollusca</taxon>
        <taxon>Bivalvia</taxon>
        <taxon>Autobranchia</taxon>
        <taxon>Heteroconchia</taxon>
        <taxon>Euheterodonta</taxon>
        <taxon>Imparidentia</taxon>
        <taxon>Neoheterodontei</taxon>
        <taxon>Myida</taxon>
        <taxon>Dreissenoidea</taxon>
        <taxon>Dreissenidae</taxon>
        <taxon>Dreissena</taxon>
    </lineage>
</organism>
<accession>A0A9D4EV72</accession>
<comment type="caution">
    <text evidence="2">The sequence shown here is derived from an EMBL/GenBank/DDBJ whole genome shotgun (WGS) entry which is preliminary data.</text>
</comment>
<name>A0A9D4EV72_DREPO</name>